<name>A0A8I6X9N1_HORVV</name>
<evidence type="ECO:0000259" key="2">
    <source>
        <dbReference type="Pfam" id="PF24865"/>
    </source>
</evidence>
<proteinExistence type="predicted"/>
<keyword evidence="1" id="KW-0732">Signal</keyword>
<accession>A0A8I6X9N1</accession>
<dbReference type="AlphaFoldDB" id="A0A8I6X9N1"/>
<dbReference type="Pfam" id="PF24865">
    <property type="entry name" value="DUF7731"/>
    <property type="match status" value="1"/>
</dbReference>
<reference evidence="3" key="2">
    <citation type="submission" date="2020-10" db="EMBL/GenBank/DDBJ databases">
        <authorList>
            <person name="Scholz U."/>
            <person name="Mascher M."/>
            <person name="Fiebig A."/>
        </authorList>
    </citation>
    <scope>NUCLEOTIDE SEQUENCE [LARGE SCALE GENOMIC DNA]</scope>
    <source>
        <strain evidence="3">cv. Morex</strain>
    </source>
</reference>
<dbReference type="Gramene" id="HORVU.MOREX.r2.3HG0268600.1">
    <property type="protein sequence ID" value="HORVU.MOREX.r2.3HG0268600.1"/>
    <property type="gene ID" value="HORVU.MOREX.r2.3HG0268600"/>
</dbReference>
<dbReference type="PANTHER" id="PTHR34366:SF5">
    <property type="entry name" value="OS05G0355900 PROTEIN"/>
    <property type="match status" value="1"/>
</dbReference>
<reference evidence="3" key="3">
    <citation type="submission" date="2022-01" db="UniProtKB">
        <authorList>
            <consortium name="EnsemblPlants"/>
        </authorList>
    </citation>
    <scope>IDENTIFICATION</scope>
    <source>
        <strain evidence="3">subsp. vulgare</strain>
    </source>
</reference>
<organism evidence="3 4">
    <name type="scientific">Hordeum vulgare subsp. vulgare</name>
    <name type="common">Domesticated barley</name>
    <dbReference type="NCBI Taxonomy" id="112509"/>
    <lineage>
        <taxon>Eukaryota</taxon>
        <taxon>Viridiplantae</taxon>
        <taxon>Streptophyta</taxon>
        <taxon>Embryophyta</taxon>
        <taxon>Tracheophyta</taxon>
        <taxon>Spermatophyta</taxon>
        <taxon>Magnoliopsida</taxon>
        <taxon>Liliopsida</taxon>
        <taxon>Poales</taxon>
        <taxon>Poaceae</taxon>
        <taxon>BOP clade</taxon>
        <taxon>Pooideae</taxon>
        <taxon>Triticodae</taxon>
        <taxon>Triticeae</taxon>
        <taxon>Hordeinae</taxon>
        <taxon>Hordeum</taxon>
    </lineage>
</organism>
<dbReference type="Proteomes" id="UP000011116">
    <property type="component" value="Chromosome 3H"/>
</dbReference>
<reference evidence="4" key="1">
    <citation type="journal article" date="2012" name="Nature">
        <title>A physical, genetic and functional sequence assembly of the barley genome.</title>
        <authorList>
            <consortium name="The International Barley Genome Sequencing Consortium"/>
            <person name="Mayer K.F."/>
            <person name="Waugh R."/>
            <person name="Brown J.W."/>
            <person name="Schulman A."/>
            <person name="Langridge P."/>
            <person name="Platzer M."/>
            <person name="Fincher G.B."/>
            <person name="Muehlbauer G.J."/>
            <person name="Sato K."/>
            <person name="Close T.J."/>
            <person name="Wise R.P."/>
            <person name="Stein N."/>
        </authorList>
    </citation>
    <scope>NUCLEOTIDE SEQUENCE [LARGE SCALE GENOMIC DNA]</scope>
    <source>
        <strain evidence="4">cv. Morex</strain>
    </source>
</reference>
<dbReference type="KEGG" id="hvg:123440981"/>
<keyword evidence="4" id="KW-1185">Reference proteome</keyword>
<gene>
    <name evidence="3" type="primary">LOC123440981</name>
</gene>
<dbReference type="GeneID" id="123440981"/>
<dbReference type="EnsemblPlants" id="HORVU.MOREX.r3.3HG0321760.1">
    <property type="protein sequence ID" value="HORVU.MOREX.r3.3HG0321760.1"/>
    <property type="gene ID" value="HORVU.MOREX.r3.3HG0321760"/>
</dbReference>
<evidence type="ECO:0000313" key="4">
    <source>
        <dbReference type="Proteomes" id="UP000011116"/>
    </source>
</evidence>
<feature type="signal peptide" evidence="1">
    <location>
        <begin position="1"/>
        <end position="29"/>
    </location>
</feature>
<evidence type="ECO:0000256" key="1">
    <source>
        <dbReference type="SAM" id="SignalP"/>
    </source>
</evidence>
<dbReference type="InterPro" id="IPR056633">
    <property type="entry name" value="DUF7731"/>
</dbReference>
<dbReference type="PANTHER" id="PTHR34366">
    <property type="entry name" value="OS07G0289901 PROTEIN-RELATED"/>
    <property type="match status" value="1"/>
</dbReference>
<protein>
    <recommendedName>
        <fullName evidence="2">DUF7731 domain-containing protein</fullName>
    </recommendedName>
</protein>
<dbReference type="Gramene" id="HORVU.MOREX.r3.3HG0321760.1">
    <property type="protein sequence ID" value="HORVU.MOREX.r3.3HG0321760.1"/>
    <property type="gene ID" value="HORVU.MOREX.r3.3HG0321760"/>
</dbReference>
<sequence length="233" mass="25609">MAISCHLSRTSGCLALAVAICILLPGCFSRKIALEIFERACHCFDDHNVYNECTVELRVGVEGAFHVGRESMDEYCGGACFVETEMALRCVEAVANDGFTFSNGASLFAVKQALGSGCSYTPERGTFDIRERRECRDEYGYGYHDTHEQLGYGEEGGDRQYEYPGGAFDNYCSGATGGGPAVRVPGWRVRQLLLRRHRRRPGADAPPRLLTCLRVGGTASCRLSGSDFTMYHV</sequence>
<dbReference type="RefSeq" id="XP_044973452.1">
    <property type="nucleotide sequence ID" value="XM_045117517.1"/>
</dbReference>
<dbReference type="OrthoDB" id="1843925at2759"/>
<feature type="domain" description="DUF7731" evidence="2">
    <location>
        <begin position="35"/>
        <end position="132"/>
    </location>
</feature>
<feature type="chain" id="PRO_5035311589" description="DUF7731 domain-containing protein" evidence="1">
    <location>
        <begin position="30"/>
        <end position="233"/>
    </location>
</feature>
<evidence type="ECO:0000313" key="3">
    <source>
        <dbReference type="EnsemblPlants" id="HORVU.MOREX.r3.3HG0321760.1"/>
    </source>
</evidence>